<gene>
    <name evidence="3" type="ORF">GJ654_16065</name>
</gene>
<dbReference type="RefSeq" id="WP_155447190.1">
    <property type="nucleotide sequence ID" value="NZ_JAOQNR010000017.1"/>
</dbReference>
<evidence type="ECO:0000259" key="1">
    <source>
        <dbReference type="Pfam" id="PF00534"/>
    </source>
</evidence>
<keyword evidence="3" id="KW-0808">Transferase</keyword>
<dbReference type="OrthoDB" id="9771846at2"/>
<feature type="domain" description="Glycosyltransferase subfamily 4-like N-terminal" evidence="2">
    <location>
        <begin position="14"/>
        <end position="177"/>
    </location>
</feature>
<dbReference type="SUPFAM" id="SSF53756">
    <property type="entry name" value="UDP-Glycosyltransferase/glycogen phosphorylase"/>
    <property type="match status" value="1"/>
</dbReference>
<dbReference type="Pfam" id="PF13439">
    <property type="entry name" value="Glyco_transf_4"/>
    <property type="match status" value="1"/>
</dbReference>
<dbReference type="InterPro" id="IPR050194">
    <property type="entry name" value="Glycosyltransferase_grp1"/>
</dbReference>
<dbReference type="InterPro" id="IPR028098">
    <property type="entry name" value="Glyco_trans_4-like_N"/>
</dbReference>
<dbReference type="PANTHER" id="PTHR45947:SF3">
    <property type="entry name" value="SULFOQUINOVOSYL TRANSFERASE SQD2"/>
    <property type="match status" value="1"/>
</dbReference>
<evidence type="ECO:0000259" key="2">
    <source>
        <dbReference type="Pfam" id="PF13439"/>
    </source>
</evidence>
<proteinExistence type="predicted"/>
<protein>
    <submittedName>
        <fullName evidence="3">Glycosyltransferase</fullName>
    </submittedName>
</protein>
<dbReference type="EMBL" id="WNKS01000017">
    <property type="protein sequence ID" value="MTV32501.1"/>
    <property type="molecule type" value="Genomic_DNA"/>
</dbReference>
<dbReference type="Proteomes" id="UP000439113">
    <property type="component" value="Unassembled WGS sequence"/>
</dbReference>
<feature type="domain" description="Glycosyl transferase family 1" evidence="1">
    <location>
        <begin position="191"/>
        <end position="332"/>
    </location>
</feature>
<name>A0A6N8DTM1_RHOAC</name>
<dbReference type="CDD" id="cd03801">
    <property type="entry name" value="GT4_PimA-like"/>
    <property type="match status" value="1"/>
</dbReference>
<dbReference type="GO" id="GO:0016757">
    <property type="term" value="F:glycosyltransferase activity"/>
    <property type="evidence" value="ECO:0007669"/>
    <property type="project" value="InterPro"/>
</dbReference>
<dbReference type="Gene3D" id="3.40.50.2000">
    <property type="entry name" value="Glycogen Phosphorylase B"/>
    <property type="match status" value="2"/>
</dbReference>
<evidence type="ECO:0000313" key="3">
    <source>
        <dbReference type="EMBL" id="MTV32501.1"/>
    </source>
</evidence>
<dbReference type="Pfam" id="PF00534">
    <property type="entry name" value="Glycos_transf_1"/>
    <property type="match status" value="1"/>
</dbReference>
<dbReference type="AlphaFoldDB" id="A0A6N8DTM1"/>
<sequence length="380" mass="42286">MKIIHVVRQYWPLVGGLEEFVGRLAREQRLAGATVRVVTLDENFAARGSRLSPRDAHDGVEIIRIPFYGSTRYPIAPRVLAQLAGADLIHVHAVDFFFDFLALTHGLRRCPIVATTHGGFFHTSKHTLLKRIWFNTITRLTASFYQAVIASSVSDYETFSAIAPKNLRLIENGVNIEKFQGAASLRPVRSLITIGRFSHNKKLDLLLESFRHLVQDGEDWRLDIVGMESDWTSELLRREIVARGLEDRVSVHVGADNDAIAQLISRASLFVSASAYEGFGIVLVEALSAGLVPVVHGNDAFRSFAARHGAIRVSDFTDPVASAEAIRKAFVDLATSPHMRDDLRKISEGFAWPQVSRHYFDLYRECVEAASSGVQKPIPT</sequence>
<reference evidence="3 4" key="1">
    <citation type="submission" date="2019-11" db="EMBL/GenBank/DDBJ databases">
        <title>Whole-genome sequence of a Rhodoblastus acidophilus DSM 142.</title>
        <authorList>
            <person name="Kyndt J.A."/>
            <person name="Meyer T.E."/>
        </authorList>
    </citation>
    <scope>NUCLEOTIDE SEQUENCE [LARGE SCALE GENOMIC DNA]</scope>
    <source>
        <strain evidence="3 4">DSM 142</strain>
    </source>
</reference>
<dbReference type="InterPro" id="IPR001296">
    <property type="entry name" value="Glyco_trans_1"/>
</dbReference>
<evidence type="ECO:0000313" key="4">
    <source>
        <dbReference type="Proteomes" id="UP000439113"/>
    </source>
</evidence>
<organism evidence="3 4">
    <name type="scientific">Rhodoblastus acidophilus</name>
    <name type="common">Rhodopseudomonas acidophila</name>
    <dbReference type="NCBI Taxonomy" id="1074"/>
    <lineage>
        <taxon>Bacteria</taxon>
        <taxon>Pseudomonadati</taxon>
        <taxon>Pseudomonadota</taxon>
        <taxon>Alphaproteobacteria</taxon>
        <taxon>Hyphomicrobiales</taxon>
        <taxon>Rhodoblastaceae</taxon>
        <taxon>Rhodoblastus</taxon>
    </lineage>
</organism>
<dbReference type="PANTHER" id="PTHR45947">
    <property type="entry name" value="SULFOQUINOVOSYL TRANSFERASE SQD2"/>
    <property type="match status" value="1"/>
</dbReference>
<accession>A0A6N8DTM1</accession>
<comment type="caution">
    <text evidence="3">The sequence shown here is derived from an EMBL/GenBank/DDBJ whole genome shotgun (WGS) entry which is preliminary data.</text>
</comment>